<gene>
    <name evidence="2" type="ORF">PgNI_07397</name>
</gene>
<accession>A0A6P8B191</accession>
<dbReference type="Proteomes" id="UP000515153">
    <property type="component" value="Unplaced"/>
</dbReference>
<organism evidence="1 2">
    <name type="scientific">Pyricularia grisea</name>
    <name type="common">Crabgrass-specific blast fungus</name>
    <name type="synonym">Magnaporthe grisea</name>
    <dbReference type="NCBI Taxonomy" id="148305"/>
    <lineage>
        <taxon>Eukaryota</taxon>
        <taxon>Fungi</taxon>
        <taxon>Dikarya</taxon>
        <taxon>Ascomycota</taxon>
        <taxon>Pezizomycotina</taxon>
        <taxon>Sordariomycetes</taxon>
        <taxon>Sordariomycetidae</taxon>
        <taxon>Magnaporthales</taxon>
        <taxon>Pyriculariaceae</taxon>
        <taxon>Pyricularia</taxon>
    </lineage>
</organism>
<name>A0A6P8B191_PYRGI</name>
<evidence type="ECO:0000313" key="1">
    <source>
        <dbReference type="Proteomes" id="UP000515153"/>
    </source>
</evidence>
<proteinExistence type="predicted"/>
<protein>
    <submittedName>
        <fullName evidence="2">Uncharacterized protein</fullName>
    </submittedName>
</protein>
<dbReference type="KEGG" id="pgri:PgNI_07397"/>
<sequence length="147" mass="16402">MPWLPVSMWPFRYLFYLYRRIRIYLPFALYLPWPRGVLPPPFAPAADVLPPAACGTPLRRSCLTMVQTYGTVPGAMGFGTPALGWKPMKTLCPPPRFSARIDWNTLFLMYACRNRSIGARSPLIPMPSSGTHASAKNYIAGAKLHCG</sequence>
<keyword evidence="1" id="KW-1185">Reference proteome</keyword>
<dbReference type="GeneID" id="41962319"/>
<reference evidence="2" key="3">
    <citation type="submission" date="2025-08" db="UniProtKB">
        <authorList>
            <consortium name="RefSeq"/>
        </authorList>
    </citation>
    <scope>IDENTIFICATION</scope>
    <source>
        <strain evidence="2">NI907</strain>
    </source>
</reference>
<dbReference type="AlphaFoldDB" id="A0A6P8B191"/>
<dbReference type="RefSeq" id="XP_030980986.1">
    <property type="nucleotide sequence ID" value="XM_031127410.1"/>
</dbReference>
<reference evidence="2" key="1">
    <citation type="journal article" date="2019" name="Mol. Biol. Evol.">
        <title>Blast fungal genomes show frequent chromosomal changes, gene gains and losses, and effector gene turnover.</title>
        <authorList>
            <person name="Gomez Luciano L.B."/>
            <person name="Jason Tsai I."/>
            <person name="Chuma I."/>
            <person name="Tosa Y."/>
            <person name="Chen Y.H."/>
            <person name="Li J.Y."/>
            <person name="Li M.Y."/>
            <person name="Jade Lu M.Y."/>
            <person name="Nakayashiki H."/>
            <person name="Li W.H."/>
        </authorList>
    </citation>
    <scope>NUCLEOTIDE SEQUENCE</scope>
    <source>
        <strain evidence="2">NI907</strain>
    </source>
</reference>
<evidence type="ECO:0000313" key="2">
    <source>
        <dbReference type="RefSeq" id="XP_030980986.1"/>
    </source>
</evidence>
<reference evidence="2" key="2">
    <citation type="submission" date="2019-10" db="EMBL/GenBank/DDBJ databases">
        <authorList>
            <consortium name="NCBI Genome Project"/>
        </authorList>
    </citation>
    <scope>NUCLEOTIDE SEQUENCE</scope>
    <source>
        <strain evidence="2">NI907</strain>
    </source>
</reference>